<organism evidence="2 3">
    <name type="scientific">Candidatus Nomurabacteria bacterium GW2011_GWB1_37_5</name>
    <dbReference type="NCBI Taxonomy" id="1618742"/>
    <lineage>
        <taxon>Bacteria</taxon>
        <taxon>Candidatus Nomuraibacteriota</taxon>
    </lineage>
</organism>
<reference evidence="2 3" key="1">
    <citation type="journal article" date="2015" name="Nature">
        <title>rRNA introns, odd ribosomes, and small enigmatic genomes across a large radiation of phyla.</title>
        <authorList>
            <person name="Brown C.T."/>
            <person name="Hug L.A."/>
            <person name="Thomas B.C."/>
            <person name="Sharon I."/>
            <person name="Castelle C.J."/>
            <person name="Singh A."/>
            <person name="Wilkins M.J."/>
            <person name="Williams K.H."/>
            <person name="Banfield J.F."/>
        </authorList>
    </citation>
    <scope>NUCLEOTIDE SEQUENCE [LARGE SCALE GENOMIC DNA]</scope>
</reference>
<evidence type="ECO:0000313" key="3">
    <source>
        <dbReference type="Proteomes" id="UP000033876"/>
    </source>
</evidence>
<evidence type="ECO:0000256" key="1">
    <source>
        <dbReference type="SAM" id="MobiDB-lite"/>
    </source>
</evidence>
<protein>
    <submittedName>
        <fullName evidence="2">Uncharacterized protein</fullName>
    </submittedName>
</protein>
<dbReference type="AlphaFoldDB" id="A0A0G0H170"/>
<sequence>MLVERVQRVKGPKFNSKSQKFKLQCRGKVSEHQHSKQ</sequence>
<feature type="compositionally biased region" description="Basic and acidic residues" evidence="1">
    <location>
        <begin position="28"/>
        <end position="37"/>
    </location>
</feature>
<evidence type="ECO:0000313" key="2">
    <source>
        <dbReference type="EMBL" id="KKQ35942.1"/>
    </source>
</evidence>
<proteinExistence type="predicted"/>
<feature type="region of interest" description="Disordered" evidence="1">
    <location>
        <begin position="1"/>
        <end position="37"/>
    </location>
</feature>
<name>A0A0G0H170_9BACT</name>
<dbReference type="Proteomes" id="UP000033876">
    <property type="component" value="Unassembled WGS sequence"/>
</dbReference>
<gene>
    <name evidence="2" type="ORF">US50_C0002G0002</name>
</gene>
<accession>A0A0G0H170</accession>
<comment type="caution">
    <text evidence="2">The sequence shown here is derived from an EMBL/GenBank/DDBJ whole genome shotgun (WGS) entry which is preliminary data.</text>
</comment>
<dbReference type="EMBL" id="LBTF01000002">
    <property type="protein sequence ID" value="KKQ35942.1"/>
    <property type="molecule type" value="Genomic_DNA"/>
</dbReference>